<evidence type="ECO:0000256" key="1">
    <source>
        <dbReference type="SAM" id="Coils"/>
    </source>
</evidence>
<dbReference type="Pfam" id="PF24864">
    <property type="entry name" value="DUF7730"/>
    <property type="match status" value="1"/>
</dbReference>
<feature type="compositionally biased region" description="Polar residues" evidence="2">
    <location>
        <begin position="743"/>
        <end position="761"/>
    </location>
</feature>
<feature type="region of interest" description="Disordered" evidence="2">
    <location>
        <begin position="832"/>
        <end position="862"/>
    </location>
</feature>
<feature type="compositionally biased region" description="Basic residues" evidence="2">
    <location>
        <begin position="95"/>
        <end position="104"/>
    </location>
</feature>
<comment type="caution">
    <text evidence="4">The sequence shown here is derived from an EMBL/GenBank/DDBJ whole genome shotgun (WGS) entry which is preliminary data.</text>
</comment>
<reference evidence="4" key="2">
    <citation type="submission" date="2020-11" db="EMBL/GenBank/DDBJ databases">
        <title>Whole genome sequencing of Colletotrichum sp.</title>
        <authorList>
            <person name="Li H."/>
        </authorList>
    </citation>
    <scope>NUCLEOTIDE SEQUENCE</scope>
    <source>
        <strain evidence="4">CkLH20</strain>
    </source>
</reference>
<dbReference type="RefSeq" id="XP_038745413.1">
    <property type="nucleotide sequence ID" value="XM_038889115.1"/>
</dbReference>
<dbReference type="AlphaFoldDB" id="A0A9P6I2W3"/>
<name>A0A9P6I2W3_9PEZI</name>
<dbReference type="InterPro" id="IPR056632">
    <property type="entry name" value="DUF7730"/>
</dbReference>
<feature type="compositionally biased region" description="Polar residues" evidence="2">
    <location>
        <begin position="85"/>
        <end position="94"/>
    </location>
</feature>
<feature type="compositionally biased region" description="Acidic residues" evidence="2">
    <location>
        <begin position="64"/>
        <end position="78"/>
    </location>
</feature>
<feature type="compositionally biased region" description="Acidic residues" evidence="2">
    <location>
        <begin position="116"/>
        <end position="170"/>
    </location>
</feature>
<feature type="region of interest" description="Disordered" evidence="2">
    <location>
        <begin position="1"/>
        <end position="172"/>
    </location>
</feature>
<keyword evidence="1" id="KW-0175">Coiled coil</keyword>
<evidence type="ECO:0000313" key="4">
    <source>
        <dbReference type="EMBL" id="KAF9875952.1"/>
    </source>
</evidence>
<feature type="compositionally biased region" description="Polar residues" evidence="2">
    <location>
        <begin position="26"/>
        <end position="37"/>
    </location>
</feature>
<reference evidence="4" key="1">
    <citation type="submission" date="2020-03" db="EMBL/GenBank/DDBJ databases">
        <authorList>
            <person name="He L."/>
        </authorList>
    </citation>
    <scope>NUCLEOTIDE SEQUENCE</scope>
    <source>
        <strain evidence="4">CkLH20</strain>
    </source>
</reference>
<feature type="compositionally biased region" description="Polar residues" evidence="2">
    <location>
        <begin position="955"/>
        <end position="964"/>
    </location>
</feature>
<gene>
    <name evidence="4" type="ORF">CkaCkLH20_06398</name>
</gene>
<sequence length="979" mass="110079">MSSSDDGQARSPLPSPSDNELALGSSPPQVVTSSDPSISPLGKGFGRLSLVPSDNDSRPSYDPDKDEVDSQDGDEIPDEVPILLATSSDNSPRKTQAKSARKKPASLSPEKILPGDESDSEDDGDAENDDAEGAAEDKVEDEDEDDPVEDEPEEDEPEEEDEDDEEDEEDDRHTIDWEHVGCSDECRQEIQQAFEDLQEKYTDLRKTNLDYNKQIRELQDTVRRLTVADRENEVRLVEQAQQLQGAQAQQAQALAQTQARRPRQRNTKKTWPFHLQRHLGGHADRISYKEIYKLCCREENISCKKELVHPNLRLRGPRSSEIEGDISRRLLNTPEDDVAADQADDESLDMASLRAGSPSNASAELFVLGNDRIGCLSRNPGLRNFRFKDLPFNIQANILKWVFLQEHKVIHCISRLDPYMPPDEPVRTNAKQSGLPHRFHISGTSCNISYATKPNEHLALFTVCKEWYFMGVHAFYGLNTFAFSSIGEFAGFFRGIGQARRERVQHVELLWIGNQFRTFPFEFGERSSQPKYTSRRTWDCSLLCEMPRLKSLTVHINETGREVVRRKYEPARIKDYMAAQTAGQPNFRLTRSLRTLQGLDYIHQLRGMALIRFLDFEKHLKLGGRHHIRDWTFGQDVTNVTTFPKAADKAEAAKFKNLKPVTRGLDVQDNHWEVIERLYKSSSAFDTDGHIRHHIQHPPVQSPYGLQTIQEDVEMPDVSSIIPGRKPAARKKALKAEEACSDGTMTDTESTPRASTANARSVTAESIGGICNNGSKDCSEDDVSMAGSHHSNPIDIEDYRPNIPRPRSVVDDFRREREQSTASSGLFVRQNSYDSHSRKHLQPTMRAWSTTSRVPSPTPSLGRELTEDLGTNGLYVPTVSPEAPAQALPRLAALTGSSATNERAGKRTYEQDRVSNVGTYGSNMRASPVFSHMSSQLGSSRNLPNNVSYFLHSAPSLSRQSRMSSADEDDNPFKKPRKH</sequence>
<protein>
    <recommendedName>
        <fullName evidence="3">DUF7730 domain-containing protein</fullName>
    </recommendedName>
</protein>
<feature type="region of interest" description="Disordered" evidence="2">
    <location>
        <begin position="782"/>
        <end position="803"/>
    </location>
</feature>
<evidence type="ECO:0000256" key="2">
    <source>
        <dbReference type="SAM" id="MobiDB-lite"/>
    </source>
</evidence>
<dbReference type="OrthoDB" id="3439669at2759"/>
<feature type="region of interest" description="Disordered" evidence="2">
    <location>
        <begin position="954"/>
        <end position="979"/>
    </location>
</feature>
<dbReference type="Proteomes" id="UP000781932">
    <property type="component" value="Unassembled WGS sequence"/>
</dbReference>
<evidence type="ECO:0000313" key="5">
    <source>
        <dbReference type="Proteomes" id="UP000781932"/>
    </source>
</evidence>
<keyword evidence="5" id="KW-1185">Reference proteome</keyword>
<evidence type="ECO:0000259" key="3">
    <source>
        <dbReference type="Pfam" id="PF24864"/>
    </source>
</evidence>
<feature type="domain" description="DUF7730" evidence="3">
    <location>
        <begin position="387"/>
        <end position="560"/>
    </location>
</feature>
<dbReference type="GeneID" id="62162189"/>
<dbReference type="EMBL" id="JAATWM020000019">
    <property type="protein sequence ID" value="KAF9875952.1"/>
    <property type="molecule type" value="Genomic_DNA"/>
</dbReference>
<accession>A0A9P6I2W3</accession>
<feature type="region of interest" description="Disordered" evidence="2">
    <location>
        <begin position="736"/>
        <end position="761"/>
    </location>
</feature>
<organism evidence="4 5">
    <name type="scientific">Colletotrichum karsti</name>
    <dbReference type="NCBI Taxonomy" id="1095194"/>
    <lineage>
        <taxon>Eukaryota</taxon>
        <taxon>Fungi</taxon>
        <taxon>Dikarya</taxon>
        <taxon>Ascomycota</taxon>
        <taxon>Pezizomycotina</taxon>
        <taxon>Sordariomycetes</taxon>
        <taxon>Hypocreomycetidae</taxon>
        <taxon>Glomerellales</taxon>
        <taxon>Glomerellaceae</taxon>
        <taxon>Colletotrichum</taxon>
        <taxon>Colletotrichum boninense species complex</taxon>
    </lineage>
</organism>
<proteinExistence type="predicted"/>
<feature type="coiled-coil region" evidence="1">
    <location>
        <begin position="187"/>
        <end position="228"/>
    </location>
</feature>